<dbReference type="AlphaFoldDB" id="A0A1F7Y3A5"/>
<dbReference type="PANTHER" id="PTHR30353">
    <property type="entry name" value="INNER MEMBRANE PROTEIN DEDA-RELATED"/>
    <property type="match status" value="1"/>
</dbReference>
<evidence type="ECO:0000313" key="10">
    <source>
        <dbReference type="Proteomes" id="UP000178419"/>
    </source>
</evidence>
<comment type="similarity">
    <text evidence="2 7">Belongs to the DedA family.</text>
</comment>
<keyword evidence="4 7" id="KW-0812">Transmembrane</keyword>
<evidence type="ECO:0000313" key="9">
    <source>
        <dbReference type="EMBL" id="OGM21138.1"/>
    </source>
</evidence>
<reference evidence="9 10" key="1">
    <citation type="journal article" date="2016" name="Nat. Commun.">
        <title>Thousands of microbial genomes shed light on interconnected biogeochemical processes in an aquifer system.</title>
        <authorList>
            <person name="Anantharaman K."/>
            <person name="Brown C.T."/>
            <person name="Hug L.A."/>
            <person name="Sharon I."/>
            <person name="Castelle C.J."/>
            <person name="Probst A.J."/>
            <person name="Thomas B.C."/>
            <person name="Singh A."/>
            <person name="Wilkins M.J."/>
            <person name="Karaoz U."/>
            <person name="Brodie E.L."/>
            <person name="Williams K.H."/>
            <person name="Hubbard S.S."/>
            <person name="Banfield J.F."/>
        </authorList>
    </citation>
    <scope>NUCLEOTIDE SEQUENCE [LARGE SCALE GENOMIC DNA]</scope>
</reference>
<evidence type="ECO:0000256" key="4">
    <source>
        <dbReference type="ARBA" id="ARBA00022692"/>
    </source>
</evidence>
<comment type="caution">
    <text evidence="9">The sequence shown here is derived from an EMBL/GenBank/DDBJ whole genome shotgun (WGS) entry which is preliminary data.</text>
</comment>
<comment type="subcellular location">
    <subcellularLocation>
        <location evidence="1 7">Cell membrane</location>
        <topology evidence="1 7">Multi-pass membrane protein</topology>
    </subcellularLocation>
</comment>
<evidence type="ECO:0000259" key="8">
    <source>
        <dbReference type="Pfam" id="PF09335"/>
    </source>
</evidence>
<feature type="transmembrane region" description="Helical" evidence="7">
    <location>
        <begin position="15"/>
        <end position="36"/>
    </location>
</feature>
<dbReference type="Proteomes" id="UP000178419">
    <property type="component" value="Unassembled WGS sequence"/>
</dbReference>
<evidence type="ECO:0000256" key="6">
    <source>
        <dbReference type="ARBA" id="ARBA00023136"/>
    </source>
</evidence>
<feature type="transmembrane region" description="Helical" evidence="7">
    <location>
        <begin position="56"/>
        <end position="79"/>
    </location>
</feature>
<dbReference type="InterPro" id="IPR032818">
    <property type="entry name" value="DedA-like"/>
</dbReference>
<keyword evidence="6 7" id="KW-0472">Membrane</keyword>
<keyword evidence="5 7" id="KW-1133">Transmembrane helix</keyword>
<dbReference type="InterPro" id="IPR032816">
    <property type="entry name" value="VTT_dom"/>
</dbReference>
<feature type="transmembrane region" description="Helical" evidence="7">
    <location>
        <begin position="173"/>
        <end position="193"/>
    </location>
</feature>
<feature type="transmembrane region" description="Helical" evidence="7">
    <location>
        <begin position="141"/>
        <end position="161"/>
    </location>
</feature>
<evidence type="ECO:0000256" key="7">
    <source>
        <dbReference type="RuleBase" id="RU367016"/>
    </source>
</evidence>
<evidence type="ECO:0000256" key="3">
    <source>
        <dbReference type="ARBA" id="ARBA00022475"/>
    </source>
</evidence>
<protein>
    <recommendedName>
        <fullName evidence="8">VTT domain-containing protein</fullName>
    </recommendedName>
</protein>
<evidence type="ECO:0000256" key="1">
    <source>
        <dbReference type="ARBA" id="ARBA00004651"/>
    </source>
</evidence>
<feature type="domain" description="VTT" evidence="8">
    <location>
        <begin position="36"/>
        <end position="161"/>
    </location>
</feature>
<keyword evidence="3 7" id="KW-1003">Cell membrane</keyword>
<evidence type="ECO:0000256" key="5">
    <source>
        <dbReference type="ARBA" id="ARBA00022989"/>
    </source>
</evidence>
<dbReference type="Pfam" id="PF09335">
    <property type="entry name" value="VTT_dom"/>
    <property type="match status" value="1"/>
</dbReference>
<proteinExistence type="inferred from homology"/>
<dbReference type="PANTHER" id="PTHR30353:SF0">
    <property type="entry name" value="TRANSMEMBRANE PROTEIN"/>
    <property type="match status" value="1"/>
</dbReference>
<organism evidence="9 10">
    <name type="scientific">Candidatus Woesebacteria bacterium RIFCSPHIGHO2_01_FULL_38_9</name>
    <dbReference type="NCBI Taxonomy" id="1802492"/>
    <lineage>
        <taxon>Bacteria</taxon>
        <taxon>Candidatus Woeseibacteriota</taxon>
    </lineage>
</organism>
<gene>
    <name evidence="9" type="ORF">A2714_04875</name>
</gene>
<accession>A0A1F7Y3A5</accession>
<dbReference type="GO" id="GO:0005886">
    <property type="term" value="C:plasma membrane"/>
    <property type="evidence" value="ECO:0007669"/>
    <property type="project" value="UniProtKB-SubCell"/>
</dbReference>
<evidence type="ECO:0000256" key="2">
    <source>
        <dbReference type="ARBA" id="ARBA00010792"/>
    </source>
</evidence>
<sequence>MPIPHLNLLELIKTVGYVGIFAIVFAESGLFFGFFFPGDSLLFTAGFLASQGFLDIRILVPLMVVAAISGDSTGFWMGGKFGKWLMARRESFFFKKEYIEKAHKFYEKHGGKALVLARFVPAVRTFVPIVAGMADMEYKKFISYNVVGGLIWGAGMTLAGYYLGKSIPDADKYLLPIVASIIILSVLPGVWHFRGNLKSHIQKHPVIARLIALKEAWLG</sequence>
<dbReference type="EMBL" id="MGGE01000025">
    <property type="protein sequence ID" value="OGM21138.1"/>
    <property type="molecule type" value="Genomic_DNA"/>
</dbReference>
<name>A0A1F7Y3A5_9BACT</name>